<dbReference type="EMBL" id="CP127363">
    <property type="protein sequence ID" value="WIY51222.1"/>
    <property type="molecule type" value="Genomic_DNA"/>
</dbReference>
<feature type="compositionally biased region" description="Polar residues" evidence="1">
    <location>
        <begin position="144"/>
        <end position="153"/>
    </location>
</feature>
<evidence type="ECO:0000256" key="1">
    <source>
        <dbReference type="SAM" id="MobiDB-lite"/>
    </source>
</evidence>
<reference evidence="3 4" key="1">
    <citation type="submission" date="2023-06" db="EMBL/GenBank/DDBJ databases">
        <authorList>
            <person name="Ham H."/>
            <person name="Park D.S."/>
        </authorList>
    </citation>
    <scope>NUCLEOTIDE SEQUENCE [LARGE SCALE GENOMIC DNA]</scope>
    <source>
        <strain evidence="3 4">KACC 17005</strain>
    </source>
</reference>
<evidence type="ECO:0000313" key="4">
    <source>
        <dbReference type="Proteomes" id="UP001242732"/>
    </source>
</evidence>
<dbReference type="NCBIfam" id="TIGR03750">
    <property type="entry name" value="conj_TIGR03750"/>
    <property type="match status" value="1"/>
</dbReference>
<protein>
    <submittedName>
        <fullName evidence="3">TIGR03750 family conjugal transfer protein</fullName>
    </submittedName>
</protein>
<dbReference type="InterPro" id="IPR021877">
    <property type="entry name" value="DUF3487"/>
</dbReference>
<keyword evidence="2" id="KW-1133">Transmembrane helix</keyword>
<gene>
    <name evidence="3" type="ORF">QRO08_11870</name>
</gene>
<accession>A0ABY9AWK9</accession>
<sequence length="153" mass="16816">MAADDVRPPGSSAAAPLTDRVNTEPPIINGMSATEGGYVAAISLAFFLVVGFLLYLVTGYWHFIFASAVIGPFAVLWQASLYLQTVKRNKPEGWYVQAARLWLEDHGPGRKRYLRHHGYFELGRRLDLDAASPNRSAGADRARSTSTPTPQQP</sequence>
<feature type="transmembrane region" description="Helical" evidence="2">
    <location>
        <begin position="63"/>
        <end position="83"/>
    </location>
</feature>
<dbReference type="Proteomes" id="UP001242732">
    <property type="component" value="Chromosome"/>
</dbReference>
<name>A0ABY9AWK9_PARCI</name>
<keyword evidence="2" id="KW-0812">Transmembrane</keyword>
<feature type="region of interest" description="Disordered" evidence="1">
    <location>
        <begin position="1"/>
        <end position="21"/>
    </location>
</feature>
<keyword evidence="4" id="KW-1185">Reference proteome</keyword>
<proteinExistence type="predicted"/>
<organism evidence="3 4">
    <name type="scientific">Paracidovorax citrulli</name>
    <name type="common">Acidovorax citrulli</name>
    <dbReference type="NCBI Taxonomy" id="80869"/>
    <lineage>
        <taxon>Bacteria</taxon>
        <taxon>Pseudomonadati</taxon>
        <taxon>Pseudomonadota</taxon>
        <taxon>Betaproteobacteria</taxon>
        <taxon>Burkholderiales</taxon>
        <taxon>Comamonadaceae</taxon>
        <taxon>Paracidovorax</taxon>
    </lineage>
</organism>
<evidence type="ECO:0000313" key="3">
    <source>
        <dbReference type="EMBL" id="WIY51222.1"/>
    </source>
</evidence>
<feature type="region of interest" description="Disordered" evidence="1">
    <location>
        <begin position="131"/>
        <end position="153"/>
    </location>
</feature>
<evidence type="ECO:0000256" key="2">
    <source>
        <dbReference type="SAM" id="Phobius"/>
    </source>
</evidence>
<dbReference type="Pfam" id="PF11990">
    <property type="entry name" value="DUF3487"/>
    <property type="match status" value="1"/>
</dbReference>
<dbReference type="RefSeq" id="WP_011795850.1">
    <property type="nucleotide sequence ID" value="NZ_CP023687.1"/>
</dbReference>
<feature type="transmembrane region" description="Helical" evidence="2">
    <location>
        <begin position="38"/>
        <end position="57"/>
    </location>
</feature>
<keyword evidence="2" id="KW-0472">Membrane</keyword>